<dbReference type="RefSeq" id="WP_175312239.1">
    <property type="nucleotide sequence ID" value="NZ_CBCRYR010000001.1"/>
</dbReference>
<sequence>MSNDDSMRVWVGDLDDYIDIDAINAWNKAEEEQEYLQSLYDDIGDLRLLGSLRSASRALGPEKHDPRAWKWAIHLANTTLSSPNSAHDLERSLVKALVGIGRRYAIARYAKMEKLTYPSALTASLPLGLKALLNQYLQGQGLRQVPEISSRVGALLHQVAEMSLILAYARVTMLQTLIHEFAYEMSGPKGPASLDREATRTMLSLARLHYSVREINFESFADIAKLNSAYNSIKDEEGDQEAYPPHVGRFIPSWRLRHLQPLTYFFPIAIRSALIRGAEWAASGERISWAAAINELALAHYAIDAMRTRAKAAR</sequence>
<reference evidence="1 2" key="1">
    <citation type="submission" date="2020-05" db="EMBL/GenBank/DDBJ databases">
        <title>Genome Sequencing of Type Strains.</title>
        <authorList>
            <person name="Lemaire J.F."/>
            <person name="Inderbitzin P."/>
            <person name="Gregorio O.A."/>
            <person name="Collins S.B."/>
            <person name="Wespe N."/>
            <person name="Knight-Connoni V."/>
        </authorList>
    </citation>
    <scope>NUCLEOTIDE SEQUENCE [LARGE SCALE GENOMIC DNA]</scope>
    <source>
        <strain evidence="1 2">DSM 100049</strain>
    </source>
</reference>
<protein>
    <submittedName>
        <fullName evidence="1">Uncharacterized protein</fullName>
    </submittedName>
</protein>
<dbReference type="Proteomes" id="UP000536441">
    <property type="component" value="Unassembled WGS sequence"/>
</dbReference>
<proteinExistence type="predicted"/>
<name>A0A7Y6EFS7_9SPHN</name>
<dbReference type="AlphaFoldDB" id="A0A7Y6EFS7"/>
<accession>A0A7Y6EFS7</accession>
<organism evidence="1 2">
    <name type="scientific">Sphingomonas zeae</name>
    <dbReference type="NCBI Taxonomy" id="1646122"/>
    <lineage>
        <taxon>Bacteria</taxon>
        <taxon>Pseudomonadati</taxon>
        <taxon>Pseudomonadota</taxon>
        <taxon>Alphaproteobacteria</taxon>
        <taxon>Sphingomonadales</taxon>
        <taxon>Sphingomonadaceae</taxon>
        <taxon>Sphingomonas</taxon>
    </lineage>
</organism>
<keyword evidence="2" id="KW-1185">Reference proteome</keyword>
<evidence type="ECO:0000313" key="2">
    <source>
        <dbReference type="Proteomes" id="UP000536441"/>
    </source>
</evidence>
<comment type="caution">
    <text evidence="1">The sequence shown here is derived from an EMBL/GenBank/DDBJ whole genome shotgun (WGS) entry which is preliminary data.</text>
</comment>
<evidence type="ECO:0000313" key="1">
    <source>
        <dbReference type="EMBL" id="NUU47659.1"/>
    </source>
</evidence>
<dbReference type="EMBL" id="JABMCH010000064">
    <property type="protein sequence ID" value="NUU47659.1"/>
    <property type="molecule type" value="Genomic_DNA"/>
</dbReference>
<gene>
    <name evidence="1" type="ORF">HP438_11805</name>
</gene>